<evidence type="ECO:0000259" key="14">
    <source>
        <dbReference type="Pfam" id="PF25398"/>
    </source>
</evidence>
<comment type="subcellular location">
    <subcellularLocation>
        <location evidence="1">Golgi apparatus membrane</location>
        <topology evidence="1">Single-pass type IV membrane protein</topology>
    </subcellularLocation>
</comment>
<keyword evidence="6 12" id="KW-1133">Transmembrane helix</keyword>
<gene>
    <name evidence="15" type="ORF">VNI00_004074</name>
</gene>
<dbReference type="Pfam" id="PF08172">
    <property type="entry name" value="CASP_C"/>
    <property type="match status" value="1"/>
</dbReference>
<organism evidence="15 16">
    <name type="scientific">Paramarasmius palmivorus</name>
    <dbReference type="NCBI Taxonomy" id="297713"/>
    <lineage>
        <taxon>Eukaryota</taxon>
        <taxon>Fungi</taxon>
        <taxon>Dikarya</taxon>
        <taxon>Basidiomycota</taxon>
        <taxon>Agaricomycotina</taxon>
        <taxon>Agaricomycetes</taxon>
        <taxon>Agaricomycetidae</taxon>
        <taxon>Agaricales</taxon>
        <taxon>Marasmiineae</taxon>
        <taxon>Marasmiaceae</taxon>
        <taxon>Paramarasmius</taxon>
    </lineage>
</organism>
<keyword evidence="4" id="KW-0813">Transport</keyword>
<feature type="region of interest" description="Disordered" evidence="11">
    <location>
        <begin position="599"/>
        <end position="622"/>
    </location>
</feature>
<dbReference type="GO" id="GO:0006891">
    <property type="term" value="P:intra-Golgi vesicle-mediated transport"/>
    <property type="evidence" value="ECO:0007669"/>
    <property type="project" value="InterPro"/>
</dbReference>
<sequence length="710" mass="80655">MADFSGALTTWRDINLSELQKTLDAQGIELVDNQKESVVGRKALADKTKEFKKIPDDEKLVAFKGLLKAYQTEIDNLTKRSKASENAFLNVYKVLAEAPDPYPLLEAAVDQTVKAAEARDLEAELKRVREENADLQRRVSELSSSDAARERAEAKAEQLEQKMEEMIQDRITQKENELNATYDEKLMNYEEREKDLQRQLSLTKNQLRDLRLSNDTTQAKLLDHTQRQGNSANVISGSVLTCMSLDEEVVAKLAEVDMIVADLERANSRVAALERRNEILRAETEAMRSGSESSEKVKALESQVASLESETDRLSRALETQRRVTEESELAASKKTSDLIRELERKVAEIESLKTKIKKYHDYDEIKRELDIMKFVEFAGLDEDTEDSDGQGGVNGYDMSVQLPDPNADKTNGHQAKSLEALLATKNKRIMEELTKFRILHGELEASLQFTQEQLSATSSELEKQKTLNEKLENDLLSMNNHKTNEASPDTSDILSGLDIGKKTVKKFQSTILSVRLNSYLQDSSARSTPIPFTSSADTSILPIVTSQRDRFRQRNAELEEELRKQFQIISDLRSEIKSLQSDNLKLYEKVRYMQSYREEAGSSRPVTSQLDPLPVPSGSSDDMGKYRARYEEAMNPFEAFRGREATRAIQNLNPVERGVLVLTRQILGNRRARTFFIFYALILHLLVIFTTYECTTSSDSRIQPQPYRT</sequence>
<evidence type="ECO:0000313" key="16">
    <source>
        <dbReference type="Proteomes" id="UP001383192"/>
    </source>
</evidence>
<evidence type="ECO:0000256" key="9">
    <source>
        <dbReference type="ARBA" id="ARBA00023136"/>
    </source>
</evidence>
<dbReference type="InterPro" id="IPR057476">
    <property type="entry name" value="Cux_N"/>
</dbReference>
<evidence type="ECO:0000256" key="1">
    <source>
        <dbReference type="ARBA" id="ARBA00004409"/>
    </source>
</evidence>
<feature type="domain" description="Cux N-terminal" evidence="14">
    <location>
        <begin position="3"/>
        <end position="112"/>
    </location>
</feature>
<evidence type="ECO:0000256" key="5">
    <source>
        <dbReference type="ARBA" id="ARBA00022692"/>
    </source>
</evidence>
<evidence type="ECO:0000256" key="3">
    <source>
        <dbReference type="ARBA" id="ARBA00018691"/>
    </source>
</evidence>
<dbReference type="AlphaFoldDB" id="A0AAW0DRX2"/>
<evidence type="ECO:0000256" key="7">
    <source>
        <dbReference type="ARBA" id="ARBA00023034"/>
    </source>
</evidence>
<feature type="coiled-coil region" evidence="10">
    <location>
        <begin position="542"/>
        <end position="590"/>
    </location>
</feature>
<dbReference type="GO" id="GO:0000139">
    <property type="term" value="C:Golgi membrane"/>
    <property type="evidence" value="ECO:0007669"/>
    <property type="project" value="UniProtKB-SubCell"/>
</dbReference>
<dbReference type="PANTHER" id="PTHR14043">
    <property type="entry name" value="CCAAT DISPLACEMENT PROTEIN-RELATED"/>
    <property type="match status" value="1"/>
</dbReference>
<evidence type="ECO:0000259" key="13">
    <source>
        <dbReference type="Pfam" id="PF08172"/>
    </source>
</evidence>
<evidence type="ECO:0000256" key="11">
    <source>
        <dbReference type="SAM" id="MobiDB-lite"/>
    </source>
</evidence>
<comment type="similarity">
    <text evidence="2">Belongs to the CASP family.</text>
</comment>
<comment type="caution">
    <text evidence="15">The sequence shown here is derived from an EMBL/GenBank/DDBJ whole genome shotgun (WGS) entry which is preliminary data.</text>
</comment>
<keyword evidence="16" id="KW-1185">Reference proteome</keyword>
<feature type="coiled-coil region" evidence="10">
    <location>
        <begin position="455"/>
        <end position="482"/>
    </location>
</feature>
<proteinExistence type="inferred from homology"/>
<evidence type="ECO:0000256" key="12">
    <source>
        <dbReference type="SAM" id="Phobius"/>
    </source>
</evidence>
<evidence type="ECO:0000256" key="2">
    <source>
        <dbReference type="ARBA" id="ARBA00006415"/>
    </source>
</evidence>
<keyword evidence="5 12" id="KW-0812">Transmembrane</keyword>
<reference evidence="15 16" key="1">
    <citation type="submission" date="2024-01" db="EMBL/GenBank/DDBJ databases">
        <title>A draft genome for a cacao thread blight-causing isolate of Paramarasmius palmivorus.</title>
        <authorList>
            <person name="Baruah I.K."/>
            <person name="Bukari Y."/>
            <person name="Amoako-Attah I."/>
            <person name="Meinhardt L.W."/>
            <person name="Bailey B.A."/>
            <person name="Cohen S.P."/>
        </authorList>
    </citation>
    <scope>NUCLEOTIDE SEQUENCE [LARGE SCALE GENOMIC DNA]</scope>
    <source>
        <strain evidence="15 16">GH-12</strain>
    </source>
</reference>
<dbReference type="Pfam" id="PF25398">
    <property type="entry name" value="CUX1_N"/>
    <property type="match status" value="1"/>
</dbReference>
<evidence type="ECO:0000256" key="8">
    <source>
        <dbReference type="ARBA" id="ARBA00023054"/>
    </source>
</evidence>
<keyword evidence="8 10" id="KW-0175">Coiled coil</keyword>
<feature type="coiled-coil region" evidence="10">
    <location>
        <begin position="60"/>
        <end position="87"/>
    </location>
</feature>
<feature type="region of interest" description="Disordered" evidence="11">
    <location>
        <begin position="284"/>
        <end position="331"/>
    </location>
</feature>
<dbReference type="Proteomes" id="UP001383192">
    <property type="component" value="Unassembled WGS sequence"/>
</dbReference>
<keyword evidence="9 12" id="KW-0472">Membrane</keyword>
<evidence type="ECO:0000256" key="4">
    <source>
        <dbReference type="ARBA" id="ARBA00022448"/>
    </source>
</evidence>
<dbReference type="PANTHER" id="PTHR14043:SF2">
    <property type="entry name" value="HOMEOBOX PROTEIN CUT"/>
    <property type="match status" value="1"/>
</dbReference>
<evidence type="ECO:0000313" key="15">
    <source>
        <dbReference type="EMBL" id="KAK7053448.1"/>
    </source>
</evidence>
<feature type="coiled-coil region" evidence="10">
    <location>
        <begin position="111"/>
        <end position="213"/>
    </location>
</feature>
<dbReference type="InterPro" id="IPR012955">
    <property type="entry name" value="CASP_C"/>
</dbReference>
<accession>A0AAW0DRX2</accession>
<evidence type="ECO:0000256" key="10">
    <source>
        <dbReference type="SAM" id="Coils"/>
    </source>
</evidence>
<feature type="transmembrane region" description="Helical" evidence="12">
    <location>
        <begin position="675"/>
        <end position="693"/>
    </location>
</feature>
<protein>
    <recommendedName>
        <fullName evidence="3">Protein CASP</fullName>
    </recommendedName>
</protein>
<keyword evidence="7" id="KW-0333">Golgi apparatus</keyword>
<feature type="domain" description="CASP C-terminal" evidence="13">
    <location>
        <begin position="451"/>
        <end position="698"/>
    </location>
</feature>
<feature type="compositionally biased region" description="Basic and acidic residues" evidence="11">
    <location>
        <begin position="310"/>
        <end position="326"/>
    </location>
</feature>
<name>A0AAW0DRX2_9AGAR</name>
<dbReference type="EMBL" id="JAYKXP010000010">
    <property type="protein sequence ID" value="KAK7053448.1"/>
    <property type="molecule type" value="Genomic_DNA"/>
</dbReference>
<evidence type="ECO:0000256" key="6">
    <source>
        <dbReference type="ARBA" id="ARBA00022989"/>
    </source>
</evidence>